<dbReference type="SUPFAM" id="SSF48452">
    <property type="entry name" value="TPR-like"/>
    <property type="match status" value="1"/>
</dbReference>
<dbReference type="EMBL" id="CP003191">
    <property type="protein sequence ID" value="AEW19791.1"/>
    <property type="molecule type" value="Genomic_DNA"/>
</dbReference>
<dbReference type="RefSeq" id="WP_014225509.1">
    <property type="nucleotide sequence ID" value="NC_016610.1"/>
</dbReference>
<dbReference type="Gene3D" id="1.25.40.390">
    <property type="match status" value="1"/>
</dbReference>
<accession>G8UIQ0</accession>
<sequence>MKKFIIYLMAITSPALLLQCNSLEMEPESSITDANYWKTEAHFSAFNTGLHSLLRKYSYHYFLLGESRANLYCDDNPFGGEATQGIERLPYNTLNKENPVVSNFGGLYVPIERLNMMIRRTSETNLLTDADKNYYLGEAYGMRAYLYFHLLRSWGDVVLSTDPTDGASLDVFNLAKAASPAADVMKQIKADIEASEKAFGDNHSFKYGRHYWSLPATWMLKGEVYLWSGRQMGGGNADYQVARMALEQVGKADVALSEKFESVFAFSNKKNKEIIFTIHNQKDEFSLWDDRYRMNMLPQDAYMTLYYDEEGKPYQKEPALEKLRGLIRLQINYDMYQKLFRDEDSRKRATLKAVYSKDKDDNLKYVAPYANKFKGTLVEGNSSCSMLDDYPIYRYADCLLMLAEVKVLLGEDPAEEINKVRERAYGANYFKENKDKVAYPNDTDPAVYTNNRYVGSDADALEAILKERLREFMFEGKRWYDLRLLGEPYLSKYSKANASRLLWPINEDVLTNNPLLKQTPGYE</sequence>
<evidence type="ECO:0000256" key="5">
    <source>
        <dbReference type="ARBA" id="ARBA00023237"/>
    </source>
</evidence>
<evidence type="ECO:0000256" key="4">
    <source>
        <dbReference type="ARBA" id="ARBA00023136"/>
    </source>
</evidence>
<organism evidence="9 10">
    <name type="scientific">Tannerella forsythia (strain ATCC 43037 / JCM 10827 / CCUG 21028 A / KCTC 5666 / FDC 338)</name>
    <name type="common">Bacteroides forsythus</name>
    <dbReference type="NCBI Taxonomy" id="203275"/>
    <lineage>
        <taxon>Bacteria</taxon>
        <taxon>Pseudomonadati</taxon>
        <taxon>Bacteroidota</taxon>
        <taxon>Bacteroidia</taxon>
        <taxon>Bacteroidales</taxon>
        <taxon>Tannerellaceae</taxon>
        <taxon>Tannerella</taxon>
    </lineage>
</organism>
<dbReference type="HOGENOM" id="CLU_015553_1_3_10"/>
<dbReference type="AlphaFoldDB" id="G8UIQ0"/>
<reference evidence="10" key="1">
    <citation type="submission" date="2011-12" db="EMBL/GenBank/DDBJ databases">
        <title>Complete sequence of Tannerella forsythia ATCC 43037.</title>
        <authorList>
            <person name="Dewhirst F."/>
            <person name="Tanner A."/>
            <person name="Izard J."/>
            <person name="Brinkac L."/>
            <person name="Durkin A.S."/>
            <person name="Hostetler J."/>
            <person name="Shetty J."/>
            <person name="Torralba M."/>
            <person name="Gill S."/>
            <person name="Nelson K."/>
        </authorList>
    </citation>
    <scope>NUCLEOTIDE SEQUENCE [LARGE SCALE GENOMIC DNA]</scope>
    <source>
        <strain evidence="10">ATCC 43037 / JCM 10827 / CCUG 33226 / KCTC 5666 / FDC 338</strain>
    </source>
</reference>
<protein>
    <submittedName>
        <fullName evidence="9">SusD family protein</fullName>
    </submittedName>
</protein>
<feature type="chain" id="PRO_5003518293" evidence="6">
    <location>
        <begin position="18"/>
        <end position="523"/>
    </location>
</feature>
<keyword evidence="5" id="KW-0998">Cell outer membrane</keyword>
<dbReference type="KEGG" id="tfo:BFO_2206"/>
<dbReference type="GeneID" id="34759267"/>
<keyword evidence="3 6" id="KW-0732">Signal</keyword>
<dbReference type="CDD" id="cd08977">
    <property type="entry name" value="SusD"/>
    <property type="match status" value="1"/>
</dbReference>
<dbReference type="STRING" id="203275.BFO_2206"/>
<evidence type="ECO:0000313" key="10">
    <source>
        <dbReference type="Proteomes" id="UP000005436"/>
    </source>
</evidence>
<dbReference type="Pfam" id="PF14322">
    <property type="entry name" value="SusD-like_3"/>
    <property type="match status" value="1"/>
</dbReference>
<dbReference type="GO" id="GO:0009279">
    <property type="term" value="C:cell outer membrane"/>
    <property type="evidence" value="ECO:0007669"/>
    <property type="project" value="UniProtKB-SubCell"/>
</dbReference>
<evidence type="ECO:0000313" key="9">
    <source>
        <dbReference type="EMBL" id="AEW19791.1"/>
    </source>
</evidence>
<dbReference type="Pfam" id="PF07980">
    <property type="entry name" value="SusD_RagB"/>
    <property type="match status" value="1"/>
</dbReference>
<dbReference type="InterPro" id="IPR012944">
    <property type="entry name" value="SusD_RagB_dom"/>
</dbReference>
<dbReference type="PATRIC" id="fig|203275.8.peg.2002"/>
<gene>
    <name evidence="9" type="ordered locus">BFO_2206</name>
</gene>
<dbReference type="eggNOG" id="COG0702">
    <property type="taxonomic scope" value="Bacteria"/>
</dbReference>
<evidence type="ECO:0000256" key="1">
    <source>
        <dbReference type="ARBA" id="ARBA00004442"/>
    </source>
</evidence>
<comment type="subcellular location">
    <subcellularLocation>
        <location evidence="1">Cell outer membrane</location>
    </subcellularLocation>
</comment>
<evidence type="ECO:0000256" key="6">
    <source>
        <dbReference type="SAM" id="SignalP"/>
    </source>
</evidence>
<comment type="similarity">
    <text evidence="2">Belongs to the SusD family.</text>
</comment>
<dbReference type="InterPro" id="IPR033985">
    <property type="entry name" value="SusD-like_N"/>
</dbReference>
<dbReference type="InterPro" id="IPR011990">
    <property type="entry name" value="TPR-like_helical_dom_sf"/>
</dbReference>
<name>G8UIQ0_TANFA</name>
<dbReference type="Proteomes" id="UP000005436">
    <property type="component" value="Chromosome"/>
</dbReference>
<evidence type="ECO:0000259" key="7">
    <source>
        <dbReference type="Pfam" id="PF07980"/>
    </source>
</evidence>
<keyword evidence="4" id="KW-0472">Membrane</keyword>
<proteinExistence type="inferred from homology"/>
<feature type="domain" description="RagB/SusD" evidence="7">
    <location>
        <begin position="342"/>
        <end position="483"/>
    </location>
</feature>
<evidence type="ECO:0000259" key="8">
    <source>
        <dbReference type="Pfam" id="PF14322"/>
    </source>
</evidence>
<feature type="domain" description="SusD-like N-terminal" evidence="8">
    <location>
        <begin position="99"/>
        <end position="203"/>
    </location>
</feature>
<feature type="signal peptide" evidence="6">
    <location>
        <begin position="1"/>
        <end position="17"/>
    </location>
</feature>
<evidence type="ECO:0000256" key="3">
    <source>
        <dbReference type="ARBA" id="ARBA00022729"/>
    </source>
</evidence>
<evidence type="ECO:0000256" key="2">
    <source>
        <dbReference type="ARBA" id="ARBA00006275"/>
    </source>
</evidence>
<keyword evidence="10" id="KW-1185">Reference proteome</keyword>
<dbReference type="NCBIfam" id="NF033072">
    <property type="entry name" value="NanU"/>
    <property type="match status" value="1"/>
</dbReference>